<gene>
    <name evidence="2" type="primary">LOC125518869</name>
</gene>
<reference evidence="3" key="1">
    <citation type="journal article" date="2013" name="Nature">
        <title>Draft genome of the wheat A-genome progenitor Triticum urartu.</title>
        <authorList>
            <person name="Ling H.Q."/>
            <person name="Zhao S."/>
            <person name="Liu D."/>
            <person name="Wang J."/>
            <person name="Sun H."/>
            <person name="Zhang C."/>
            <person name="Fan H."/>
            <person name="Li D."/>
            <person name="Dong L."/>
            <person name="Tao Y."/>
            <person name="Gao C."/>
            <person name="Wu H."/>
            <person name="Li Y."/>
            <person name="Cui Y."/>
            <person name="Guo X."/>
            <person name="Zheng S."/>
            <person name="Wang B."/>
            <person name="Yu K."/>
            <person name="Liang Q."/>
            <person name="Yang W."/>
            <person name="Lou X."/>
            <person name="Chen J."/>
            <person name="Feng M."/>
            <person name="Jian J."/>
            <person name="Zhang X."/>
            <person name="Luo G."/>
            <person name="Jiang Y."/>
            <person name="Liu J."/>
            <person name="Wang Z."/>
            <person name="Sha Y."/>
            <person name="Zhang B."/>
            <person name="Wu H."/>
            <person name="Tang D."/>
            <person name="Shen Q."/>
            <person name="Xue P."/>
            <person name="Zou S."/>
            <person name="Wang X."/>
            <person name="Liu X."/>
            <person name="Wang F."/>
            <person name="Yang Y."/>
            <person name="An X."/>
            <person name="Dong Z."/>
            <person name="Zhang K."/>
            <person name="Zhang X."/>
            <person name="Luo M.C."/>
            <person name="Dvorak J."/>
            <person name="Tong Y."/>
            <person name="Wang J."/>
            <person name="Yang H."/>
            <person name="Li Z."/>
            <person name="Wang D."/>
            <person name="Zhang A."/>
            <person name="Wang J."/>
        </authorList>
    </citation>
    <scope>NUCLEOTIDE SEQUENCE</scope>
    <source>
        <strain evidence="3">cv. G1812</strain>
    </source>
</reference>
<dbReference type="Gramene" id="TuG1812G0700005625.01.T01">
    <property type="protein sequence ID" value="TuG1812G0700005625.01.T01"/>
    <property type="gene ID" value="TuG1812G0700005625.01"/>
</dbReference>
<proteinExistence type="predicted"/>
<sequence>MGYICATLLLACCLSSLWYAMFAQTIIRCHVRVVDNLCFHKLRRACWISGIYLPSQCALRVNKVCLITTCAAVRT</sequence>
<evidence type="ECO:0000313" key="3">
    <source>
        <dbReference type="Proteomes" id="UP000015106"/>
    </source>
</evidence>
<reference evidence="2" key="2">
    <citation type="submission" date="2018-03" db="EMBL/GenBank/DDBJ databases">
        <title>The Triticum urartu genome reveals the dynamic nature of wheat genome evolution.</title>
        <authorList>
            <person name="Ling H."/>
            <person name="Ma B."/>
            <person name="Shi X."/>
            <person name="Liu H."/>
            <person name="Dong L."/>
            <person name="Sun H."/>
            <person name="Cao Y."/>
            <person name="Gao Q."/>
            <person name="Zheng S."/>
            <person name="Li Y."/>
            <person name="Yu Y."/>
            <person name="Du H."/>
            <person name="Qi M."/>
            <person name="Li Y."/>
            <person name="Yu H."/>
            <person name="Cui Y."/>
            <person name="Wang N."/>
            <person name="Chen C."/>
            <person name="Wu H."/>
            <person name="Zhao Y."/>
            <person name="Zhang J."/>
            <person name="Li Y."/>
            <person name="Zhou W."/>
            <person name="Zhang B."/>
            <person name="Hu W."/>
            <person name="Eijk M."/>
            <person name="Tang J."/>
            <person name="Witsenboer H."/>
            <person name="Zhao S."/>
            <person name="Li Z."/>
            <person name="Zhang A."/>
            <person name="Wang D."/>
            <person name="Liang C."/>
        </authorList>
    </citation>
    <scope>NUCLEOTIDE SEQUENCE [LARGE SCALE GENOMIC DNA]</scope>
    <source>
        <strain evidence="2">cv. G1812</strain>
    </source>
</reference>
<dbReference type="EnsemblPlants" id="TuG1812G0700005625.01.T01">
    <property type="protein sequence ID" value="TuG1812G0700005625.01.T01"/>
    <property type="gene ID" value="TuG1812G0700005625.01"/>
</dbReference>
<keyword evidence="3" id="KW-1185">Reference proteome</keyword>
<reference evidence="2" key="3">
    <citation type="submission" date="2022-06" db="UniProtKB">
        <authorList>
            <consortium name="EnsemblPlants"/>
        </authorList>
    </citation>
    <scope>IDENTIFICATION</scope>
</reference>
<protein>
    <recommendedName>
        <fullName evidence="4">Secreted protein</fullName>
    </recommendedName>
</protein>
<evidence type="ECO:0000313" key="2">
    <source>
        <dbReference type="EnsemblPlants" id="TuG1812G0700005625.01.T01"/>
    </source>
</evidence>
<dbReference type="Proteomes" id="UP000015106">
    <property type="component" value="Chromosome 7"/>
</dbReference>
<accession>A0A8R7VC59</accession>
<keyword evidence="1" id="KW-0732">Signal</keyword>
<organism evidence="2 3">
    <name type="scientific">Triticum urartu</name>
    <name type="common">Red wild einkorn</name>
    <name type="synonym">Crithodium urartu</name>
    <dbReference type="NCBI Taxonomy" id="4572"/>
    <lineage>
        <taxon>Eukaryota</taxon>
        <taxon>Viridiplantae</taxon>
        <taxon>Streptophyta</taxon>
        <taxon>Embryophyta</taxon>
        <taxon>Tracheophyta</taxon>
        <taxon>Spermatophyta</taxon>
        <taxon>Magnoliopsida</taxon>
        <taxon>Liliopsida</taxon>
        <taxon>Poales</taxon>
        <taxon>Poaceae</taxon>
        <taxon>BOP clade</taxon>
        <taxon>Pooideae</taxon>
        <taxon>Triticodae</taxon>
        <taxon>Triticeae</taxon>
        <taxon>Triticinae</taxon>
        <taxon>Triticum</taxon>
    </lineage>
</organism>
<evidence type="ECO:0000256" key="1">
    <source>
        <dbReference type="SAM" id="SignalP"/>
    </source>
</evidence>
<feature type="signal peptide" evidence="1">
    <location>
        <begin position="1"/>
        <end position="23"/>
    </location>
</feature>
<evidence type="ECO:0008006" key="4">
    <source>
        <dbReference type="Google" id="ProtNLM"/>
    </source>
</evidence>
<feature type="chain" id="PRO_5035754417" description="Secreted protein" evidence="1">
    <location>
        <begin position="24"/>
        <end position="75"/>
    </location>
</feature>
<dbReference type="AlphaFoldDB" id="A0A8R7VC59"/>
<name>A0A8R7VC59_TRIUA</name>